<dbReference type="Gene3D" id="2.70.160.11">
    <property type="entry name" value="Hnrnp arginine n-methyltransferase1"/>
    <property type="match status" value="1"/>
</dbReference>
<feature type="domain" description="Protein arginine N-methyltransferase" evidence="9">
    <location>
        <begin position="166"/>
        <end position="335"/>
    </location>
</feature>
<evidence type="ECO:0000256" key="5">
    <source>
        <dbReference type="ARBA" id="ARBA00049303"/>
    </source>
</evidence>
<feature type="region of interest" description="Disordered" evidence="7">
    <location>
        <begin position="334"/>
        <end position="360"/>
    </location>
</feature>
<evidence type="ECO:0000259" key="8">
    <source>
        <dbReference type="Pfam" id="PF13649"/>
    </source>
</evidence>
<keyword evidence="3 6" id="KW-0808">Transferase</keyword>
<evidence type="ECO:0000256" key="1">
    <source>
        <dbReference type="ARBA" id="ARBA00011925"/>
    </source>
</evidence>
<dbReference type="InterPro" id="IPR025799">
    <property type="entry name" value="Arg_MeTrfase"/>
</dbReference>
<evidence type="ECO:0000256" key="7">
    <source>
        <dbReference type="SAM" id="MobiDB-lite"/>
    </source>
</evidence>
<dbReference type="STRING" id="6573.A0A210QYN7"/>
<dbReference type="AlphaFoldDB" id="A0A210QYN7"/>
<dbReference type="OrthoDB" id="7848332at2759"/>
<sequence length="415" mass="46102">MNTSDTNESPEEATAGRVSNSAYFTSYGDLGVHELMLKDKPRTLAYKGFIEKNSHLFKDKTVLDVGAGTGILSLFAASAGAKIVYAVEASGMASACEKIVEQNNLKDRIVVIHGRVESVDLPVNKVDIIISEWMGFYLFHESMLDSVIVARDRWLAPSGLMLPSVATLYMMPVSMDDYIWDHFQFWDNVYGYDLSPLKSTAMMNAIQQPVITTLSTDEQLAEPQTVVDLNLYETTLYDIEQMYAKLSYKILTDSTVHGFAAWFDVDFQGPAGTSPQNSCTSVTLSTAPGSSPTHWKQTVFFLPSAFSVQEGETITCKLELSQDQKNKRQYNISLEMVDKDEESEDDFDTGDDEESSNHPVPCTCGASRCQLITAIMDKYECEHAQLEQEAELVGVTAEREAANEMMGEEFSPNDL</sequence>
<dbReference type="GO" id="GO:0035242">
    <property type="term" value="F:protein-arginine omega-N asymmetric methyltransferase activity"/>
    <property type="evidence" value="ECO:0007669"/>
    <property type="project" value="UniProtKB-EC"/>
</dbReference>
<keyword evidence="11" id="KW-1185">Reference proteome</keyword>
<evidence type="ECO:0000313" key="11">
    <source>
        <dbReference type="Proteomes" id="UP000242188"/>
    </source>
</evidence>
<dbReference type="EMBL" id="NEDP02001201">
    <property type="protein sequence ID" value="OWF53846.1"/>
    <property type="molecule type" value="Genomic_DNA"/>
</dbReference>
<dbReference type="Pfam" id="PF13649">
    <property type="entry name" value="Methyltransf_25"/>
    <property type="match status" value="1"/>
</dbReference>
<dbReference type="GO" id="GO:0042054">
    <property type="term" value="F:histone methyltransferase activity"/>
    <property type="evidence" value="ECO:0007669"/>
    <property type="project" value="TreeGrafter"/>
</dbReference>
<dbReference type="InterPro" id="IPR055135">
    <property type="entry name" value="PRMT_dom"/>
</dbReference>
<evidence type="ECO:0000256" key="4">
    <source>
        <dbReference type="ARBA" id="ARBA00022691"/>
    </source>
</evidence>
<dbReference type="PANTHER" id="PTHR11006:SF102">
    <property type="entry name" value="PROTEIN ARGININE N-METHYLTRANSFERASE 1"/>
    <property type="match status" value="1"/>
</dbReference>
<gene>
    <name evidence="10" type="ORF">KP79_PYT24072</name>
</gene>
<dbReference type="Proteomes" id="UP000242188">
    <property type="component" value="Unassembled WGS sequence"/>
</dbReference>
<reference evidence="10 11" key="1">
    <citation type="journal article" date="2017" name="Nat. Ecol. Evol.">
        <title>Scallop genome provides insights into evolution of bilaterian karyotype and development.</title>
        <authorList>
            <person name="Wang S."/>
            <person name="Zhang J."/>
            <person name="Jiao W."/>
            <person name="Li J."/>
            <person name="Xun X."/>
            <person name="Sun Y."/>
            <person name="Guo X."/>
            <person name="Huan P."/>
            <person name="Dong B."/>
            <person name="Zhang L."/>
            <person name="Hu X."/>
            <person name="Sun X."/>
            <person name="Wang J."/>
            <person name="Zhao C."/>
            <person name="Wang Y."/>
            <person name="Wang D."/>
            <person name="Huang X."/>
            <person name="Wang R."/>
            <person name="Lv J."/>
            <person name="Li Y."/>
            <person name="Zhang Z."/>
            <person name="Liu B."/>
            <person name="Lu W."/>
            <person name="Hui Y."/>
            <person name="Liang J."/>
            <person name="Zhou Z."/>
            <person name="Hou R."/>
            <person name="Li X."/>
            <person name="Liu Y."/>
            <person name="Li H."/>
            <person name="Ning X."/>
            <person name="Lin Y."/>
            <person name="Zhao L."/>
            <person name="Xing Q."/>
            <person name="Dou J."/>
            <person name="Li Y."/>
            <person name="Mao J."/>
            <person name="Guo H."/>
            <person name="Dou H."/>
            <person name="Li T."/>
            <person name="Mu C."/>
            <person name="Jiang W."/>
            <person name="Fu Q."/>
            <person name="Fu X."/>
            <person name="Miao Y."/>
            <person name="Liu J."/>
            <person name="Yu Q."/>
            <person name="Li R."/>
            <person name="Liao H."/>
            <person name="Li X."/>
            <person name="Kong Y."/>
            <person name="Jiang Z."/>
            <person name="Chourrout D."/>
            <person name="Li R."/>
            <person name="Bao Z."/>
        </authorList>
    </citation>
    <scope>NUCLEOTIDE SEQUENCE [LARGE SCALE GENOMIC DNA]</scope>
    <source>
        <strain evidence="10 11">PY_sf001</strain>
    </source>
</reference>
<dbReference type="GO" id="GO:0032259">
    <property type="term" value="P:methylation"/>
    <property type="evidence" value="ECO:0007669"/>
    <property type="project" value="UniProtKB-KW"/>
</dbReference>
<evidence type="ECO:0000259" key="9">
    <source>
        <dbReference type="Pfam" id="PF22528"/>
    </source>
</evidence>
<dbReference type="FunFam" id="3.40.50.150:FF:000003">
    <property type="entry name" value="Blast:Protein arginine N-methyltransferase 1"/>
    <property type="match status" value="1"/>
</dbReference>
<keyword evidence="2 6" id="KW-0489">Methyltransferase</keyword>
<dbReference type="Pfam" id="PF22528">
    <property type="entry name" value="PRMT_C"/>
    <property type="match status" value="1"/>
</dbReference>
<dbReference type="InterPro" id="IPR041698">
    <property type="entry name" value="Methyltransf_25"/>
</dbReference>
<dbReference type="SUPFAM" id="SSF53335">
    <property type="entry name" value="S-adenosyl-L-methionine-dependent methyltransferases"/>
    <property type="match status" value="1"/>
</dbReference>
<dbReference type="PROSITE" id="PS51678">
    <property type="entry name" value="SAM_MT_PRMT"/>
    <property type="match status" value="1"/>
</dbReference>
<comment type="catalytic activity">
    <reaction evidence="5">
        <text>L-arginyl-[protein] + S-adenosyl-L-methionine = N(omega)-methyl-L-arginyl-[protein] + S-adenosyl-L-homocysteine + H(+)</text>
        <dbReference type="Rhea" id="RHEA:48100"/>
        <dbReference type="Rhea" id="RHEA-COMP:10532"/>
        <dbReference type="Rhea" id="RHEA-COMP:11990"/>
        <dbReference type="ChEBI" id="CHEBI:15378"/>
        <dbReference type="ChEBI" id="CHEBI:29965"/>
        <dbReference type="ChEBI" id="CHEBI:57856"/>
        <dbReference type="ChEBI" id="CHEBI:59789"/>
        <dbReference type="ChEBI" id="CHEBI:65280"/>
    </reaction>
    <physiologicalReaction direction="left-to-right" evidence="5">
        <dbReference type="Rhea" id="RHEA:48101"/>
    </physiologicalReaction>
</comment>
<dbReference type="CDD" id="cd02440">
    <property type="entry name" value="AdoMet_MTases"/>
    <property type="match status" value="1"/>
</dbReference>
<accession>A0A210QYN7</accession>
<dbReference type="InterPro" id="IPR029063">
    <property type="entry name" value="SAM-dependent_MTases_sf"/>
</dbReference>
<keyword evidence="4 6" id="KW-0949">S-adenosyl-L-methionine</keyword>
<dbReference type="Gene3D" id="3.40.50.150">
    <property type="entry name" value="Vaccinia Virus protein VP39"/>
    <property type="match status" value="1"/>
</dbReference>
<proteinExistence type="predicted"/>
<evidence type="ECO:0000256" key="2">
    <source>
        <dbReference type="ARBA" id="ARBA00022603"/>
    </source>
</evidence>
<evidence type="ECO:0000256" key="3">
    <source>
        <dbReference type="ARBA" id="ARBA00022679"/>
    </source>
</evidence>
<organism evidence="10 11">
    <name type="scientific">Mizuhopecten yessoensis</name>
    <name type="common">Japanese scallop</name>
    <name type="synonym">Patinopecten yessoensis</name>
    <dbReference type="NCBI Taxonomy" id="6573"/>
    <lineage>
        <taxon>Eukaryota</taxon>
        <taxon>Metazoa</taxon>
        <taxon>Spiralia</taxon>
        <taxon>Lophotrochozoa</taxon>
        <taxon>Mollusca</taxon>
        <taxon>Bivalvia</taxon>
        <taxon>Autobranchia</taxon>
        <taxon>Pteriomorphia</taxon>
        <taxon>Pectinida</taxon>
        <taxon>Pectinoidea</taxon>
        <taxon>Pectinidae</taxon>
        <taxon>Mizuhopecten</taxon>
    </lineage>
</organism>
<dbReference type="EC" id="2.1.1.319" evidence="1"/>
<evidence type="ECO:0000256" key="6">
    <source>
        <dbReference type="PROSITE-ProRule" id="PRU01015"/>
    </source>
</evidence>
<feature type="compositionally biased region" description="Acidic residues" evidence="7">
    <location>
        <begin position="338"/>
        <end position="354"/>
    </location>
</feature>
<evidence type="ECO:0000313" key="10">
    <source>
        <dbReference type="EMBL" id="OWF53846.1"/>
    </source>
</evidence>
<name>A0A210QYN7_MIZYE</name>
<feature type="domain" description="Methyltransferase" evidence="8">
    <location>
        <begin position="62"/>
        <end position="159"/>
    </location>
</feature>
<protein>
    <recommendedName>
        <fullName evidence="1">type I protein arginine methyltransferase</fullName>
        <ecNumber evidence="1">2.1.1.319</ecNumber>
    </recommendedName>
</protein>
<comment type="caution">
    <text evidence="10">The sequence shown here is derived from an EMBL/GenBank/DDBJ whole genome shotgun (WGS) entry which is preliminary data.</text>
</comment>
<dbReference type="PANTHER" id="PTHR11006">
    <property type="entry name" value="PROTEIN ARGININE N-METHYLTRANSFERASE"/>
    <property type="match status" value="1"/>
</dbReference>